<dbReference type="PANTHER" id="PTHR35010:SF4">
    <property type="entry name" value="BLL5781 PROTEIN"/>
    <property type="match status" value="1"/>
</dbReference>
<evidence type="ECO:0000313" key="3">
    <source>
        <dbReference type="Proteomes" id="UP000636793"/>
    </source>
</evidence>
<dbReference type="AlphaFoldDB" id="A0A916X0J6"/>
<dbReference type="Gene3D" id="1.10.260.40">
    <property type="entry name" value="lambda repressor-like DNA-binding domains"/>
    <property type="match status" value="1"/>
</dbReference>
<dbReference type="PANTHER" id="PTHR35010">
    <property type="entry name" value="BLL4672 PROTEIN-RELATED"/>
    <property type="match status" value="1"/>
</dbReference>
<reference evidence="2" key="1">
    <citation type="journal article" date="2014" name="Int. J. Syst. Evol. Microbiol.">
        <title>Complete genome sequence of Corynebacterium casei LMG S-19264T (=DSM 44701T), isolated from a smear-ripened cheese.</title>
        <authorList>
            <consortium name="US DOE Joint Genome Institute (JGI-PGF)"/>
            <person name="Walter F."/>
            <person name="Albersmeier A."/>
            <person name="Kalinowski J."/>
            <person name="Ruckert C."/>
        </authorList>
    </citation>
    <scope>NUCLEOTIDE SEQUENCE</scope>
    <source>
        <strain evidence="2">CGMCC 1.15085</strain>
    </source>
</reference>
<gene>
    <name evidence="2" type="ORF">GCM10011492_38670</name>
</gene>
<dbReference type="InterPro" id="IPR010982">
    <property type="entry name" value="Lambda_DNA-bd_dom_sf"/>
</dbReference>
<evidence type="ECO:0000313" key="2">
    <source>
        <dbReference type="EMBL" id="GGB43887.1"/>
    </source>
</evidence>
<sequence length="296" mass="32172">MVVSFEVSVVVEHHELASAECSVAMTSEVMTLGSSALTLMHMTAAVGVMLREWRESRSLSQQALSEVSTVSTRHLSRVETGRAQPTPQMILHLAEHLEIPLRERNRILLAGGYAPRYADSALDDASLASVMSGLRDLLDAHLPYPALLLDDHWDVVDANSAVETMLEGCSAELLEPPINVIRLCVHPDGLAPRIGNLPVWAAHLHQQLRHRAAQTRDERHLALTQEVADLIDVDTLPPVGGPVVVLELATETGMLSFFSTAARLTTATDAALEGLHLETFLPADEHTRAVYGATAR</sequence>
<organism evidence="2 3">
    <name type="scientific">Flexivirga endophytica</name>
    <dbReference type="NCBI Taxonomy" id="1849103"/>
    <lineage>
        <taxon>Bacteria</taxon>
        <taxon>Bacillati</taxon>
        <taxon>Actinomycetota</taxon>
        <taxon>Actinomycetes</taxon>
        <taxon>Micrococcales</taxon>
        <taxon>Dermacoccaceae</taxon>
        <taxon>Flexivirga</taxon>
    </lineage>
</organism>
<evidence type="ECO:0000259" key="1">
    <source>
        <dbReference type="PROSITE" id="PS50943"/>
    </source>
</evidence>
<dbReference type="InterPro" id="IPR041413">
    <property type="entry name" value="MLTR_LBD"/>
</dbReference>
<name>A0A916X0J6_9MICO</name>
<feature type="domain" description="HTH cro/C1-type" evidence="1">
    <location>
        <begin position="50"/>
        <end position="104"/>
    </location>
</feature>
<keyword evidence="3" id="KW-1185">Reference proteome</keyword>
<dbReference type="PROSITE" id="PS50943">
    <property type="entry name" value="HTH_CROC1"/>
    <property type="match status" value="1"/>
</dbReference>
<protein>
    <submittedName>
        <fullName evidence="2">XRE family transcriptional regulator</fullName>
    </submittedName>
</protein>
<dbReference type="SMART" id="SM00530">
    <property type="entry name" value="HTH_XRE"/>
    <property type="match status" value="1"/>
</dbReference>
<dbReference type="Gene3D" id="3.30.450.180">
    <property type="match status" value="1"/>
</dbReference>
<dbReference type="Proteomes" id="UP000636793">
    <property type="component" value="Unassembled WGS sequence"/>
</dbReference>
<proteinExistence type="predicted"/>
<dbReference type="EMBL" id="BMHI01000006">
    <property type="protein sequence ID" value="GGB43887.1"/>
    <property type="molecule type" value="Genomic_DNA"/>
</dbReference>
<comment type="caution">
    <text evidence="2">The sequence shown here is derived from an EMBL/GenBank/DDBJ whole genome shotgun (WGS) entry which is preliminary data.</text>
</comment>
<dbReference type="SUPFAM" id="SSF47413">
    <property type="entry name" value="lambda repressor-like DNA-binding domains"/>
    <property type="match status" value="1"/>
</dbReference>
<accession>A0A916X0J6</accession>
<dbReference type="Pfam" id="PF13560">
    <property type="entry name" value="HTH_31"/>
    <property type="match status" value="1"/>
</dbReference>
<dbReference type="CDD" id="cd00093">
    <property type="entry name" value="HTH_XRE"/>
    <property type="match status" value="1"/>
</dbReference>
<reference evidence="2" key="2">
    <citation type="submission" date="2020-09" db="EMBL/GenBank/DDBJ databases">
        <authorList>
            <person name="Sun Q."/>
            <person name="Zhou Y."/>
        </authorList>
    </citation>
    <scope>NUCLEOTIDE SEQUENCE</scope>
    <source>
        <strain evidence="2">CGMCC 1.15085</strain>
    </source>
</reference>
<dbReference type="GO" id="GO:0003677">
    <property type="term" value="F:DNA binding"/>
    <property type="evidence" value="ECO:0007669"/>
    <property type="project" value="InterPro"/>
</dbReference>
<dbReference type="Pfam" id="PF17765">
    <property type="entry name" value="MLTR_LBD"/>
    <property type="match status" value="1"/>
</dbReference>
<dbReference type="InterPro" id="IPR001387">
    <property type="entry name" value="Cro/C1-type_HTH"/>
</dbReference>